<dbReference type="EMBL" id="CP094970">
    <property type="protein sequence ID" value="UYM07086.1"/>
    <property type="molecule type" value="Genomic_DNA"/>
</dbReference>
<feature type="transmembrane region" description="Helical" evidence="7">
    <location>
        <begin position="368"/>
        <end position="389"/>
    </location>
</feature>
<feature type="transmembrane region" description="Helical" evidence="7">
    <location>
        <begin position="401"/>
        <end position="426"/>
    </location>
</feature>
<evidence type="ECO:0000256" key="1">
    <source>
        <dbReference type="ARBA" id="ARBA00004651"/>
    </source>
</evidence>
<keyword evidence="10" id="KW-1185">Reference proteome</keyword>
<gene>
    <name evidence="9" type="ORF">L0C25_08425</name>
</gene>
<feature type="transmembrane region" description="Helical" evidence="7">
    <location>
        <begin position="18"/>
        <end position="44"/>
    </location>
</feature>
<feature type="transmembrane region" description="Helical" evidence="7">
    <location>
        <begin position="147"/>
        <end position="166"/>
    </location>
</feature>
<dbReference type="Gene3D" id="1.20.1250.20">
    <property type="entry name" value="MFS general substrate transporter like domains"/>
    <property type="match status" value="1"/>
</dbReference>
<feature type="transmembrane region" description="Helical" evidence="7">
    <location>
        <begin position="172"/>
        <end position="194"/>
    </location>
</feature>
<keyword evidence="6 7" id="KW-0472">Membrane</keyword>
<dbReference type="PROSITE" id="PS50850">
    <property type="entry name" value="MFS"/>
    <property type="match status" value="1"/>
</dbReference>
<dbReference type="InterPro" id="IPR036259">
    <property type="entry name" value="MFS_trans_sf"/>
</dbReference>
<feature type="transmembrane region" description="Helical" evidence="7">
    <location>
        <begin position="56"/>
        <end position="73"/>
    </location>
</feature>
<dbReference type="GO" id="GO:0022857">
    <property type="term" value="F:transmembrane transporter activity"/>
    <property type="evidence" value="ECO:0007669"/>
    <property type="project" value="InterPro"/>
</dbReference>
<evidence type="ECO:0000259" key="8">
    <source>
        <dbReference type="PROSITE" id="PS50850"/>
    </source>
</evidence>
<feature type="transmembrane region" description="Helical" evidence="7">
    <location>
        <begin position="206"/>
        <end position="226"/>
    </location>
</feature>
<feature type="transmembrane region" description="Helical" evidence="7">
    <location>
        <begin position="85"/>
        <end position="103"/>
    </location>
</feature>
<dbReference type="PANTHER" id="PTHR42718:SF46">
    <property type="entry name" value="BLR6921 PROTEIN"/>
    <property type="match status" value="1"/>
</dbReference>
<dbReference type="AlphaFoldDB" id="A0AA46TKR5"/>
<dbReference type="RefSeq" id="WP_271636030.1">
    <property type="nucleotide sequence ID" value="NZ_CP094970.1"/>
</dbReference>
<dbReference type="Pfam" id="PF07690">
    <property type="entry name" value="MFS_1"/>
    <property type="match status" value="1"/>
</dbReference>
<feature type="transmembrane region" description="Helical" evidence="7">
    <location>
        <begin position="115"/>
        <end position="135"/>
    </location>
</feature>
<feature type="transmembrane region" description="Helical" evidence="7">
    <location>
        <begin position="311"/>
        <end position="332"/>
    </location>
</feature>
<sequence length="476" mass="48631">MTTTVDNPSALTTTRGRLILALLCGVAFLDLIDATIVNIALPSIRDDLGFSVQQLQWVPSAYLLTYGGFMLLGGRAADLLGRRRVLLAGLTVFAVASLVGGLASDAGVLVGSRLAQGIGAAATMPAALSILTTTFHTRSDRNTAIGVWGGVAGLASAVGVLLGGVLTEGPGWRWVMLINPIICALLVAPVLRLLPDDRPAERRRGFDAPGAALATGAMLLLVYTLVEAPDHGWSAARTVLGLLGTAVLVALFLAVEMRSSRPLVPLSIGRVPGLLAANVVQLTTLAGFLSMFFFLTLYMENVLGFSPVKTGLAYLPVCIIVGVSAGVGSQLIVRVGTRAIIVVGSLVTAAGIFWLSRIPADGSYVTDVLPGMVVLSLGVGSLFVTVTAAANAGVEPERAGLAAALLNSSQQIGGALGLAILSAIATSRTDHLLATGADPTSALTDGFGRGLAVGAAFLVLAALLGLRTVNTRAAEA</sequence>
<protein>
    <submittedName>
        <fullName evidence="9">MFS transporter</fullName>
    </submittedName>
</protein>
<dbReference type="Proteomes" id="UP001164390">
    <property type="component" value="Chromosome"/>
</dbReference>
<comment type="subcellular location">
    <subcellularLocation>
        <location evidence="1">Cell membrane</location>
        <topology evidence="1">Multi-pass membrane protein</topology>
    </subcellularLocation>
</comment>
<dbReference type="InterPro" id="IPR011701">
    <property type="entry name" value="MFS"/>
</dbReference>
<keyword evidence="3" id="KW-1003">Cell membrane</keyword>
<accession>A0AA46TKR5</accession>
<dbReference type="PANTHER" id="PTHR42718">
    <property type="entry name" value="MAJOR FACILITATOR SUPERFAMILY MULTIDRUG TRANSPORTER MFSC"/>
    <property type="match status" value="1"/>
</dbReference>
<reference evidence="9" key="1">
    <citation type="submission" date="2022-01" db="EMBL/GenBank/DDBJ databases">
        <title>Nocardioidaceae gen. sp. A5X3R13.</title>
        <authorList>
            <person name="Lopez Marin M.A."/>
            <person name="Uhlik O."/>
        </authorList>
    </citation>
    <scope>NUCLEOTIDE SEQUENCE</scope>
    <source>
        <strain evidence="9">A5X3R13</strain>
    </source>
</reference>
<dbReference type="SUPFAM" id="SSF103473">
    <property type="entry name" value="MFS general substrate transporter"/>
    <property type="match status" value="1"/>
</dbReference>
<dbReference type="CDD" id="cd17321">
    <property type="entry name" value="MFS_MMR_MDR_like"/>
    <property type="match status" value="1"/>
</dbReference>
<evidence type="ECO:0000256" key="6">
    <source>
        <dbReference type="ARBA" id="ARBA00023136"/>
    </source>
</evidence>
<evidence type="ECO:0000256" key="5">
    <source>
        <dbReference type="ARBA" id="ARBA00022989"/>
    </source>
</evidence>
<feature type="transmembrane region" description="Helical" evidence="7">
    <location>
        <begin position="446"/>
        <end position="466"/>
    </location>
</feature>
<organism evidence="9 10">
    <name type="scientific">Solicola gregarius</name>
    <dbReference type="NCBI Taxonomy" id="2908642"/>
    <lineage>
        <taxon>Bacteria</taxon>
        <taxon>Bacillati</taxon>
        <taxon>Actinomycetota</taxon>
        <taxon>Actinomycetes</taxon>
        <taxon>Propionibacteriales</taxon>
        <taxon>Nocardioidaceae</taxon>
        <taxon>Solicola</taxon>
    </lineage>
</organism>
<feature type="transmembrane region" description="Helical" evidence="7">
    <location>
        <begin position="275"/>
        <end position="299"/>
    </location>
</feature>
<evidence type="ECO:0000313" key="9">
    <source>
        <dbReference type="EMBL" id="UYM07086.1"/>
    </source>
</evidence>
<proteinExistence type="predicted"/>
<feature type="domain" description="Major facilitator superfamily (MFS) profile" evidence="8">
    <location>
        <begin position="19"/>
        <end position="473"/>
    </location>
</feature>
<feature type="transmembrane region" description="Helical" evidence="7">
    <location>
        <begin position="339"/>
        <end position="356"/>
    </location>
</feature>
<dbReference type="KEGG" id="sgrg:L0C25_08425"/>
<evidence type="ECO:0000313" key="10">
    <source>
        <dbReference type="Proteomes" id="UP001164390"/>
    </source>
</evidence>
<keyword evidence="4 7" id="KW-0812">Transmembrane</keyword>
<dbReference type="GO" id="GO:0005886">
    <property type="term" value="C:plasma membrane"/>
    <property type="evidence" value="ECO:0007669"/>
    <property type="project" value="UniProtKB-SubCell"/>
</dbReference>
<evidence type="ECO:0000256" key="2">
    <source>
        <dbReference type="ARBA" id="ARBA00022448"/>
    </source>
</evidence>
<dbReference type="Gene3D" id="1.20.1720.10">
    <property type="entry name" value="Multidrug resistance protein D"/>
    <property type="match status" value="1"/>
</dbReference>
<dbReference type="PROSITE" id="PS00216">
    <property type="entry name" value="SUGAR_TRANSPORT_1"/>
    <property type="match status" value="1"/>
</dbReference>
<dbReference type="InterPro" id="IPR020846">
    <property type="entry name" value="MFS_dom"/>
</dbReference>
<keyword evidence="2" id="KW-0813">Transport</keyword>
<dbReference type="InterPro" id="IPR005829">
    <property type="entry name" value="Sugar_transporter_CS"/>
</dbReference>
<keyword evidence="5 7" id="KW-1133">Transmembrane helix</keyword>
<evidence type="ECO:0000256" key="3">
    <source>
        <dbReference type="ARBA" id="ARBA00022475"/>
    </source>
</evidence>
<evidence type="ECO:0000256" key="7">
    <source>
        <dbReference type="SAM" id="Phobius"/>
    </source>
</evidence>
<dbReference type="PRINTS" id="PR01036">
    <property type="entry name" value="TCRTETB"/>
</dbReference>
<evidence type="ECO:0000256" key="4">
    <source>
        <dbReference type="ARBA" id="ARBA00022692"/>
    </source>
</evidence>
<feature type="transmembrane region" description="Helical" evidence="7">
    <location>
        <begin position="238"/>
        <end position="255"/>
    </location>
</feature>
<name>A0AA46TKR5_9ACTN</name>